<evidence type="ECO:0000313" key="2">
    <source>
        <dbReference type="EMBL" id="KAK4459353.1"/>
    </source>
</evidence>
<feature type="region of interest" description="Disordered" evidence="1">
    <location>
        <begin position="149"/>
        <end position="178"/>
    </location>
</feature>
<feature type="compositionally biased region" description="Polar residues" evidence="1">
    <location>
        <begin position="165"/>
        <end position="178"/>
    </location>
</feature>
<feature type="compositionally biased region" description="Basic and acidic residues" evidence="1">
    <location>
        <begin position="15"/>
        <end position="33"/>
    </location>
</feature>
<reference evidence="2" key="1">
    <citation type="journal article" date="2023" name="Mol. Phylogenet. Evol.">
        <title>Genome-scale phylogeny and comparative genomics of the fungal order Sordariales.</title>
        <authorList>
            <person name="Hensen N."/>
            <person name="Bonometti L."/>
            <person name="Westerberg I."/>
            <person name="Brannstrom I.O."/>
            <person name="Guillou S."/>
            <person name="Cros-Aarteil S."/>
            <person name="Calhoun S."/>
            <person name="Haridas S."/>
            <person name="Kuo A."/>
            <person name="Mondo S."/>
            <person name="Pangilinan J."/>
            <person name="Riley R."/>
            <person name="LaButti K."/>
            <person name="Andreopoulos B."/>
            <person name="Lipzen A."/>
            <person name="Chen C."/>
            <person name="Yan M."/>
            <person name="Daum C."/>
            <person name="Ng V."/>
            <person name="Clum A."/>
            <person name="Steindorff A."/>
            <person name="Ohm R.A."/>
            <person name="Martin F."/>
            <person name="Silar P."/>
            <person name="Natvig D.O."/>
            <person name="Lalanne C."/>
            <person name="Gautier V."/>
            <person name="Ament-Velasquez S.L."/>
            <person name="Kruys A."/>
            <person name="Hutchinson M.I."/>
            <person name="Powell A.J."/>
            <person name="Barry K."/>
            <person name="Miller A.N."/>
            <person name="Grigoriev I.V."/>
            <person name="Debuchy R."/>
            <person name="Gladieux P."/>
            <person name="Hiltunen Thoren M."/>
            <person name="Johannesson H."/>
        </authorList>
    </citation>
    <scope>NUCLEOTIDE SEQUENCE</scope>
    <source>
        <strain evidence="2">PSN324</strain>
    </source>
</reference>
<keyword evidence="3" id="KW-1185">Reference proteome</keyword>
<sequence>MSSQKAPARGGEGTENGKGKEKDLGHDGHDGQDQHNTTNQGETTKEQDGPSTLSRIAQSAVSLPSSLLSGPSGAELTIGGNGKGEASHAGQSLARAGESSVQIRPNFTTGGSIKPGHVQEHIAQEEASFAAFLDSDDVPMLSEPGRLEDAWKSTSTPVHPAEASPVSSTNRQPSQSVMDQMAADGADVVALLSTNDHSEPDFVTDDAISHGDLSNLRKALFGDGADGHGTSSGIPWDNVLNFIPEYLHPQGAGAMQHSDDLPLHLGTADAGEAWDTWVSQWSRVLTDYQDEVWGDLSALVDEARHEIKKMEDVKPGQKPVEPAALLRLRAILGHLRSV</sequence>
<evidence type="ECO:0000313" key="3">
    <source>
        <dbReference type="Proteomes" id="UP001321749"/>
    </source>
</evidence>
<evidence type="ECO:0000256" key="1">
    <source>
        <dbReference type="SAM" id="MobiDB-lite"/>
    </source>
</evidence>
<comment type="caution">
    <text evidence="2">The sequence shown here is derived from an EMBL/GenBank/DDBJ whole genome shotgun (WGS) entry which is preliminary data.</text>
</comment>
<dbReference type="Proteomes" id="UP001321749">
    <property type="component" value="Unassembled WGS sequence"/>
</dbReference>
<feature type="compositionally biased region" description="Low complexity" evidence="1">
    <location>
        <begin position="62"/>
        <end position="73"/>
    </location>
</feature>
<dbReference type="AlphaFoldDB" id="A0AAV9HFU1"/>
<feature type="compositionally biased region" description="Polar residues" evidence="1">
    <location>
        <begin position="99"/>
        <end position="111"/>
    </location>
</feature>
<reference evidence="2" key="2">
    <citation type="submission" date="2023-06" db="EMBL/GenBank/DDBJ databases">
        <authorList>
            <consortium name="Lawrence Berkeley National Laboratory"/>
            <person name="Mondo S.J."/>
            <person name="Hensen N."/>
            <person name="Bonometti L."/>
            <person name="Westerberg I."/>
            <person name="Brannstrom I.O."/>
            <person name="Guillou S."/>
            <person name="Cros-Aarteil S."/>
            <person name="Calhoun S."/>
            <person name="Haridas S."/>
            <person name="Kuo A."/>
            <person name="Pangilinan J."/>
            <person name="Riley R."/>
            <person name="Labutti K."/>
            <person name="Andreopoulos B."/>
            <person name="Lipzen A."/>
            <person name="Chen C."/>
            <person name="Yanf M."/>
            <person name="Daum C."/>
            <person name="Ng V."/>
            <person name="Clum A."/>
            <person name="Steindorff A."/>
            <person name="Ohm R."/>
            <person name="Martin F."/>
            <person name="Silar P."/>
            <person name="Natvig D."/>
            <person name="Lalanne C."/>
            <person name="Gautier V."/>
            <person name="Ament-Velasquez S.L."/>
            <person name="Kruys A."/>
            <person name="Hutchinson M.I."/>
            <person name="Powell A.J."/>
            <person name="Barry K."/>
            <person name="Miller A.N."/>
            <person name="Grigoriev I.V."/>
            <person name="Debuchy R."/>
            <person name="Gladieux P."/>
            <person name="Thoren M.H."/>
            <person name="Johannesson H."/>
        </authorList>
    </citation>
    <scope>NUCLEOTIDE SEQUENCE</scope>
    <source>
        <strain evidence="2">PSN324</strain>
    </source>
</reference>
<organism evidence="2 3">
    <name type="scientific">Cladorrhinum samala</name>
    <dbReference type="NCBI Taxonomy" id="585594"/>
    <lineage>
        <taxon>Eukaryota</taxon>
        <taxon>Fungi</taxon>
        <taxon>Dikarya</taxon>
        <taxon>Ascomycota</taxon>
        <taxon>Pezizomycotina</taxon>
        <taxon>Sordariomycetes</taxon>
        <taxon>Sordariomycetidae</taxon>
        <taxon>Sordariales</taxon>
        <taxon>Podosporaceae</taxon>
        <taxon>Cladorrhinum</taxon>
    </lineage>
</organism>
<gene>
    <name evidence="2" type="ORF">QBC42DRAFT_274644</name>
</gene>
<protein>
    <submittedName>
        <fullName evidence="2">Uncharacterized protein</fullName>
    </submittedName>
</protein>
<proteinExistence type="predicted"/>
<feature type="compositionally biased region" description="Polar residues" evidence="1">
    <location>
        <begin position="49"/>
        <end position="61"/>
    </location>
</feature>
<feature type="region of interest" description="Disordered" evidence="1">
    <location>
        <begin position="1"/>
        <end position="111"/>
    </location>
</feature>
<name>A0AAV9HFU1_9PEZI</name>
<dbReference type="EMBL" id="MU865039">
    <property type="protein sequence ID" value="KAK4459353.1"/>
    <property type="molecule type" value="Genomic_DNA"/>
</dbReference>
<accession>A0AAV9HFU1</accession>